<organism evidence="1 2">
    <name type="scientific">Salix dunnii</name>
    <dbReference type="NCBI Taxonomy" id="1413687"/>
    <lineage>
        <taxon>Eukaryota</taxon>
        <taxon>Viridiplantae</taxon>
        <taxon>Streptophyta</taxon>
        <taxon>Embryophyta</taxon>
        <taxon>Tracheophyta</taxon>
        <taxon>Spermatophyta</taxon>
        <taxon>Magnoliopsida</taxon>
        <taxon>eudicotyledons</taxon>
        <taxon>Gunneridae</taxon>
        <taxon>Pentapetalae</taxon>
        <taxon>rosids</taxon>
        <taxon>fabids</taxon>
        <taxon>Malpighiales</taxon>
        <taxon>Salicaceae</taxon>
        <taxon>Saliceae</taxon>
        <taxon>Salix</taxon>
    </lineage>
</organism>
<dbReference type="PANTHER" id="PTHR31469:SF4">
    <property type="entry name" value="O-FUCOSYLTRANSFERASE FAMILY PROTEIN"/>
    <property type="match status" value="1"/>
</dbReference>
<proteinExistence type="predicted"/>
<keyword evidence="2" id="KW-1185">Reference proteome</keyword>
<dbReference type="Proteomes" id="UP000657918">
    <property type="component" value="Unassembled WGS sequence"/>
</dbReference>
<dbReference type="EMBL" id="JADGMS010000003">
    <property type="protein sequence ID" value="KAF9686505.1"/>
    <property type="molecule type" value="Genomic_DNA"/>
</dbReference>
<evidence type="ECO:0000313" key="2">
    <source>
        <dbReference type="Proteomes" id="UP000657918"/>
    </source>
</evidence>
<dbReference type="PANTHER" id="PTHR31469">
    <property type="entry name" value="OS07G0633600 PROTEIN"/>
    <property type="match status" value="1"/>
</dbReference>
<evidence type="ECO:0000313" key="1">
    <source>
        <dbReference type="EMBL" id="KAF9686505.1"/>
    </source>
</evidence>
<accession>A0A835TEK8</accession>
<protein>
    <submittedName>
        <fullName evidence="1">Uncharacterized protein</fullName>
    </submittedName>
</protein>
<sequence>MPPFKLMILLSKLVRKHGCFRRLKFEMKGNPRKKIVRADGWHSGINARRIRVNSTNQSGRNNRKAAPLVQDNETIPGLGSETNFRKRKGLLSSIHVEFLMYLNRTFVMDFGVGCYNPDFRFYFDFDQLKEAASIAGEEKWNRSHKKKLPAKKVVAHKMTPLQLRKVKSTIMWRQFDGQEPENYGYRVCMKGGLQSTFRERGMQFGNKKD</sequence>
<comment type="caution">
    <text evidence="1">The sequence shown here is derived from an EMBL/GenBank/DDBJ whole genome shotgun (WGS) entry which is preliminary data.</text>
</comment>
<name>A0A835TEK8_9ROSI</name>
<dbReference type="AlphaFoldDB" id="A0A835TEK8"/>
<dbReference type="GO" id="GO:0005794">
    <property type="term" value="C:Golgi apparatus"/>
    <property type="evidence" value="ECO:0007669"/>
    <property type="project" value="TreeGrafter"/>
</dbReference>
<reference evidence="1 2" key="1">
    <citation type="submission" date="2020-10" db="EMBL/GenBank/DDBJ databases">
        <title>Plant Genome Project.</title>
        <authorList>
            <person name="Zhang R.-G."/>
        </authorList>
    </citation>
    <scope>NUCLEOTIDE SEQUENCE [LARGE SCALE GENOMIC DNA]</scope>
    <source>
        <strain evidence="1">FAFU-HL-1</strain>
        <tissue evidence="1">Leaf</tissue>
    </source>
</reference>
<gene>
    <name evidence="1" type="ORF">SADUNF_Sadunf03G0165600</name>
</gene>